<feature type="non-terminal residue" evidence="2">
    <location>
        <position position="1"/>
    </location>
</feature>
<evidence type="ECO:0000256" key="1">
    <source>
        <dbReference type="SAM" id="MobiDB-lite"/>
    </source>
</evidence>
<organism evidence="2 3">
    <name type="scientific">Trifolium medium</name>
    <dbReference type="NCBI Taxonomy" id="97028"/>
    <lineage>
        <taxon>Eukaryota</taxon>
        <taxon>Viridiplantae</taxon>
        <taxon>Streptophyta</taxon>
        <taxon>Embryophyta</taxon>
        <taxon>Tracheophyta</taxon>
        <taxon>Spermatophyta</taxon>
        <taxon>Magnoliopsida</taxon>
        <taxon>eudicotyledons</taxon>
        <taxon>Gunneridae</taxon>
        <taxon>Pentapetalae</taxon>
        <taxon>rosids</taxon>
        <taxon>fabids</taxon>
        <taxon>Fabales</taxon>
        <taxon>Fabaceae</taxon>
        <taxon>Papilionoideae</taxon>
        <taxon>50 kb inversion clade</taxon>
        <taxon>NPAAA clade</taxon>
        <taxon>Hologalegina</taxon>
        <taxon>IRL clade</taxon>
        <taxon>Trifolieae</taxon>
        <taxon>Trifolium</taxon>
    </lineage>
</organism>
<keyword evidence="3" id="KW-1185">Reference proteome</keyword>
<evidence type="ECO:0000313" key="3">
    <source>
        <dbReference type="Proteomes" id="UP000265520"/>
    </source>
</evidence>
<reference evidence="2 3" key="1">
    <citation type="journal article" date="2018" name="Front. Plant Sci.">
        <title>Red Clover (Trifolium pratense) and Zigzag Clover (T. medium) - A Picture of Genomic Similarities and Differences.</title>
        <authorList>
            <person name="Dluhosova J."/>
            <person name="Istvanek J."/>
            <person name="Nedelnik J."/>
            <person name="Repkova J."/>
        </authorList>
    </citation>
    <scope>NUCLEOTIDE SEQUENCE [LARGE SCALE GENOMIC DNA]</scope>
    <source>
        <strain evidence="3">cv. 10/8</strain>
        <tissue evidence="2">Leaf</tissue>
    </source>
</reference>
<dbReference type="Proteomes" id="UP000265520">
    <property type="component" value="Unassembled WGS sequence"/>
</dbReference>
<proteinExistence type="predicted"/>
<accession>A0A392VM85</accession>
<comment type="caution">
    <text evidence="2">The sequence shown here is derived from an EMBL/GenBank/DDBJ whole genome shotgun (WGS) entry which is preliminary data.</text>
</comment>
<evidence type="ECO:0000313" key="2">
    <source>
        <dbReference type="EMBL" id="MCI88091.1"/>
    </source>
</evidence>
<name>A0A392VM85_9FABA</name>
<dbReference type="AlphaFoldDB" id="A0A392VM85"/>
<sequence length="63" mass="7157">YPVKLAGRDQATGSDHQSESCSLERQKAIENIRKPKIPGFSERKRAASQRARWEARWASLLCS</sequence>
<protein>
    <submittedName>
        <fullName evidence="2">Uncharacterized protein</fullName>
    </submittedName>
</protein>
<dbReference type="EMBL" id="LXQA011183332">
    <property type="protein sequence ID" value="MCI88091.1"/>
    <property type="molecule type" value="Genomic_DNA"/>
</dbReference>
<feature type="region of interest" description="Disordered" evidence="1">
    <location>
        <begin position="1"/>
        <end position="23"/>
    </location>
</feature>